<comment type="subunit">
    <text evidence="4">Homodimer.</text>
</comment>
<evidence type="ECO:0000256" key="3">
    <source>
        <dbReference type="ARBA" id="ARBA00023235"/>
    </source>
</evidence>
<feature type="active site" description="Nucleophile" evidence="4 5">
    <location>
        <position position="52"/>
    </location>
</feature>
<evidence type="ECO:0000256" key="1">
    <source>
        <dbReference type="ARBA" id="ARBA00009375"/>
    </source>
</evidence>
<accession>A0A4Q9BB08</accession>
<evidence type="ECO:0000256" key="4">
    <source>
        <dbReference type="HAMAP-Rule" id="MF_00171"/>
    </source>
</evidence>
<dbReference type="InterPro" id="IPR020103">
    <property type="entry name" value="PsdUridine_synth_cat_dom_sf"/>
</dbReference>
<gene>
    <name evidence="4 9" type="primary">truA</name>
    <name evidence="9" type="ORF">EWU20_06475</name>
</gene>
<comment type="catalytic activity">
    <reaction evidence="4 7">
        <text>uridine(38/39/40) in tRNA = pseudouridine(38/39/40) in tRNA</text>
        <dbReference type="Rhea" id="RHEA:22376"/>
        <dbReference type="Rhea" id="RHEA-COMP:10085"/>
        <dbReference type="Rhea" id="RHEA-COMP:10087"/>
        <dbReference type="ChEBI" id="CHEBI:65314"/>
        <dbReference type="ChEBI" id="CHEBI:65315"/>
        <dbReference type="EC" id="5.4.99.12"/>
    </reaction>
</comment>
<evidence type="ECO:0000256" key="7">
    <source>
        <dbReference type="RuleBase" id="RU003792"/>
    </source>
</evidence>
<keyword evidence="3 4" id="KW-0413">Isomerase</keyword>
<organism evidence="9 10">
    <name type="scientific">Aquirufa antheringensis</name>
    <dbReference type="NCBI Taxonomy" id="2516559"/>
    <lineage>
        <taxon>Bacteria</taxon>
        <taxon>Pseudomonadati</taxon>
        <taxon>Bacteroidota</taxon>
        <taxon>Cytophagia</taxon>
        <taxon>Cytophagales</taxon>
        <taxon>Flectobacillaceae</taxon>
        <taxon>Aquirufa</taxon>
    </lineage>
</organism>
<feature type="binding site" evidence="4 6">
    <location>
        <position position="111"/>
    </location>
    <ligand>
        <name>substrate</name>
    </ligand>
</feature>
<evidence type="ECO:0000256" key="2">
    <source>
        <dbReference type="ARBA" id="ARBA00022694"/>
    </source>
</evidence>
<dbReference type="PANTHER" id="PTHR11142">
    <property type="entry name" value="PSEUDOURIDYLATE SYNTHASE"/>
    <property type="match status" value="1"/>
</dbReference>
<comment type="caution">
    <text evidence="9">The sequence shown here is derived from an EMBL/GenBank/DDBJ whole genome shotgun (WGS) entry which is preliminary data.</text>
</comment>
<dbReference type="AlphaFoldDB" id="A0A4Q9BB08"/>
<keyword evidence="2 4" id="KW-0819">tRNA processing</keyword>
<sequence length="254" mass="28483">MSRYLLAFSYDGGSFHGYQIQPNATTVQSVLQDKLSLLLGSPLEIVGSSRTDTGVHAHQQFAHFDLPSGKTVKENWVFRLNRMLPDSLAVQGIYQVADDFHARFAALSRTYEYRISPVKSPFNAKFAYRFGVELDVDAMNEAASLFFQHTDYQCFSKVKTEVATFECTIMQASWAWRGEELVFTIQGNRFLRGMVRAVVGTLLEVGQGRLNKTQLQEILDSKDRCKAGRAVPAHGLHLLEVEYPATIFDAKCAG</sequence>
<dbReference type="PANTHER" id="PTHR11142:SF0">
    <property type="entry name" value="TRNA PSEUDOURIDINE SYNTHASE-LIKE 1"/>
    <property type="match status" value="1"/>
</dbReference>
<evidence type="ECO:0000313" key="10">
    <source>
        <dbReference type="Proteomes" id="UP000293583"/>
    </source>
</evidence>
<evidence type="ECO:0000256" key="5">
    <source>
        <dbReference type="PIRSR" id="PIRSR001430-1"/>
    </source>
</evidence>
<evidence type="ECO:0000259" key="8">
    <source>
        <dbReference type="Pfam" id="PF01416"/>
    </source>
</evidence>
<dbReference type="InterPro" id="IPR020094">
    <property type="entry name" value="TruA/RsuA/RluB/E/F_N"/>
</dbReference>
<dbReference type="Pfam" id="PF01416">
    <property type="entry name" value="PseudoU_synth_1"/>
    <property type="match status" value="2"/>
</dbReference>
<dbReference type="GO" id="GO:0160147">
    <property type="term" value="F:tRNA pseudouridine(38-40) synthase activity"/>
    <property type="evidence" value="ECO:0007669"/>
    <property type="project" value="UniProtKB-EC"/>
</dbReference>
<dbReference type="Gene3D" id="3.30.70.580">
    <property type="entry name" value="Pseudouridine synthase I, catalytic domain, N-terminal subdomain"/>
    <property type="match status" value="1"/>
</dbReference>
<feature type="domain" description="Pseudouridine synthase I TruA alpha/beta" evidence="8">
    <location>
        <begin position="7"/>
        <end position="104"/>
    </location>
</feature>
<dbReference type="GO" id="GO:0031119">
    <property type="term" value="P:tRNA pseudouridine synthesis"/>
    <property type="evidence" value="ECO:0007669"/>
    <property type="project" value="UniProtKB-UniRule"/>
</dbReference>
<evidence type="ECO:0000313" key="9">
    <source>
        <dbReference type="EMBL" id="TBH73016.1"/>
    </source>
</evidence>
<dbReference type="GO" id="GO:0003723">
    <property type="term" value="F:RNA binding"/>
    <property type="evidence" value="ECO:0007669"/>
    <property type="project" value="InterPro"/>
</dbReference>
<proteinExistence type="inferred from homology"/>
<dbReference type="InterPro" id="IPR020095">
    <property type="entry name" value="PsdUridine_synth_TruA_C"/>
</dbReference>
<evidence type="ECO:0000256" key="6">
    <source>
        <dbReference type="PIRSR" id="PIRSR001430-2"/>
    </source>
</evidence>
<feature type="domain" description="Pseudouridine synthase I TruA alpha/beta" evidence="8">
    <location>
        <begin position="149"/>
        <end position="244"/>
    </location>
</feature>
<reference evidence="9 10" key="1">
    <citation type="submission" date="2019-02" db="EMBL/GenBank/DDBJ databases">
        <title>Genome of a new Bacteroidetes strain.</title>
        <authorList>
            <person name="Pitt A."/>
        </authorList>
    </citation>
    <scope>NUCLEOTIDE SEQUENCE [LARGE SCALE GENOMIC DNA]</scope>
    <source>
        <strain evidence="9 10">103A-SOEBACH</strain>
    </source>
</reference>
<dbReference type="CDD" id="cd02570">
    <property type="entry name" value="PseudoU_synth_EcTruA"/>
    <property type="match status" value="1"/>
</dbReference>
<dbReference type="RefSeq" id="WP_130923176.1">
    <property type="nucleotide sequence ID" value="NZ_JAANOM010000001.1"/>
</dbReference>
<keyword evidence="10" id="KW-1185">Reference proteome</keyword>
<dbReference type="SUPFAM" id="SSF55120">
    <property type="entry name" value="Pseudouridine synthase"/>
    <property type="match status" value="1"/>
</dbReference>
<dbReference type="Gene3D" id="3.30.70.660">
    <property type="entry name" value="Pseudouridine synthase I, catalytic domain, C-terminal subdomain"/>
    <property type="match status" value="1"/>
</dbReference>
<dbReference type="OrthoDB" id="9811823at2"/>
<comment type="caution">
    <text evidence="4">Lacks conserved residue(s) required for the propagation of feature annotation.</text>
</comment>
<dbReference type="NCBIfam" id="TIGR00071">
    <property type="entry name" value="hisT_truA"/>
    <property type="match status" value="1"/>
</dbReference>
<dbReference type="Proteomes" id="UP000293583">
    <property type="component" value="Unassembled WGS sequence"/>
</dbReference>
<dbReference type="InterPro" id="IPR020097">
    <property type="entry name" value="PsdUridine_synth_TruA_a/b_dom"/>
</dbReference>
<dbReference type="FunFam" id="3.30.70.580:FF:000001">
    <property type="entry name" value="tRNA pseudouridine synthase A"/>
    <property type="match status" value="1"/>
</dbReference>
<dbReference type="EC" id="5.4.99.12" evidence="4"/>
<protein>
    <recommendedName>
        <fullName evidence="4">tRNA pseudouridine synthase A</fullName>
        <ecNumber evidence="4">5.4.99.12</ecNumber>
    </recommendedName>
    <alternativeName>
        <fullName evidence="4">tRNA pseudouridine(38-40) synthase</fullName>
    </alternativeName>
    <alternativeName>
        <fullName evidence="4">tRNA pseudouridylate synthase I</fullName>
    </alternativeName>
    <alternativeName>
        <fullName evidence="4">tRNA-uridine isomerase I</fullName>
    </alternativeName>
</protein>
<dbReference type="HAMAP" id="MF_00171">
    <property type="entry name" value="TruA"/>
    <property type="match status" value="1"/>
</dbReference>
<name>A0A4Q9BB08_9BACT</name>
<comment type="function">
    <text evidence="4">Formation of pseudouridine at positions 38, 39 and 40 in the anticodon stem and loop of transfer RNAs.</text>
</comment>
<dbReference type="PIRSF" id="PIRSF001430">
    <property type="entry name" value="tRNA_psdUrid_synth"/>
    <property type="match status" value="1"/>
</dbReference>
<dbReference type="InterPro" id="IPR001406">
    <property type="entry name" value="PsdUridine_synth_TruA"/>
</dbReference>
<comment type="similarity">
    <text evidence="1 4 7">Belongs to the tRNA pseudouridine synthase TruA family.</text>
</comment>
<dbReference type="EMBL" id="SEWY01000003">
    <property type="protein sequence ID" value="TBH73016.1"/>
    <property type="molecule type" value="Genomic_DNA"/>
</dbReference>